<dbReference type="Proteomes" id="UP001205998">
    <property type="component" value="Unassembled WGS sequence"/>
</dbReference>
<evidence type="ECO:0000256" key="1">
    <source>
        <dbReference type="ARBA" id="ARBA00004651"/>
    </source>
</evidence>
<keyword evidence="7 9" id="KW-0472">Membrane</keyword>
<protein>
    <recommendedName>
        <fullName evidence="9">XK-related protein</fullName>
    </recommendedName>
</protein>
<organism evidence="12 13">
    <name type="scientific">Silurus asotus</name>
    <name type="common">Amur catfish</name>
    <name type="synonym">Parasilurus asotus</name>
    <dbReference type="NCBI Taxonomy" id="30991"/>
    <lineage>
        <taxon>Eukaryota</taxon>
        <taxon>Metazoa</taxon>
        <taxon>Chordata</taxon>
        <taxon>Craniata</taxon>
        <taxon>Vertebrata</taxon>
        <taxon>Euteleostomi</taxon>
        <taxon>Actinopterygii</taxon>
        <taxon>Neopterygii</taxon>
        <taxon>Teleostei</taxon>
        <taxon>Ostariophysi</taxon>
        <taxon>Siluriformes</taxon>
        <taxon>Siluridae</taxon>
        <taxon>Silurus</taxon>
    </lineage>
</organism>
<gene>
    <name evidence="12" type="ORF">C0J50_18842</name>
</gene>
<keyword evidence="6 9" id="KW-1133">Transmembrane helix</keyword>
<comment type="catalytic activity">
    <reaction evidence="8">
        <text>a 1,2-diacyl-sn-glycero-3-phospho-L-serine(in) = a 1,2-diacyl-sn-glycero-3-phospho-L-serine(out)</text>
        <dbReference type="Rhea" id="RHEA:38663"/>
        <dbReference type="ChEBI" id="CHEBI:57262"/>
    </reaction>
</comment>
<feature type="region of interest" description="Disordered" evidence="10">
    <location>
        <begin position="468"/>
        <end position="575"/>
    </location>
</feature>
<comment type="caution">
    <text evidence="9">Lacks conserved residue(s) required for the propagation of feature annotation.</text>
</comment>
<proteinExistence type="inferred from homology"/>
<feature type="compositionally biased region" description="Polar residues" evidence="10">
    <location>
        <begin position="492"/>
        <end position="522"/>
    </location>
</feature>
<dbReference type="InterPro" id="IPR000082">
    <property type="entry name" value="SEA_dom"/>
</dbReference>
<dbReference type="EMBL" id="MU551630">
    <property type="protein sequence ID" value="KAI5621785.1"/>
    <property type="molecule type" value="Genomic_DNA"/>
</dbReference>
<comment type="subcellular location">
    <subcellularLocation>
        <location evidence="1">Cell membrane</location>
        <topology evidence="1">Multi-pass membrane protein</topology>
    </subcellularLocation>
    <subcellularLocation>
        <location evidence="9">Membrane</location>
        <topology evidence="9">Multi-pass membrane protein</topology>
    </subcellularLocation>
</comment>
<evidence type="ECO:0000313" key="12">
    <source>
        <dbReference type="EMBL" id="KAI5621785.1"/>
    </source>
</evidence>
<dbReference type="GO" id="GO:0070782">
    <property type="term" value="P:phosphatidylserine exposure on apoptotic cell surface"/>
    <property type="evidence" value="ECO:0007669"/>
    <property type="project" value="TreeGrafter"/>
</dbReference>
<dbReference type="InterPro" id="IPR050895">
    <property type="entry name" value="XK-related_scramblase"/>
</dbReference>
<accession>A0AAD5ATB6</accession>
<dbReference type="GO" id="GO:1902742">
    <property type="term" value="P:apoptotic process involved in development"/>
    <property type="evidence" value="ECO:0007669"/>
    <property type="project" value="TreeGrafter"/>
</dbReference>
<feature type="compositionally biased region" description="Low complexity" evidence="10">
    <location>
        <begin position="523"/>
        <end position="575"/>
    </location>
</feature>
<dbReference type="InterPro" id="IPR036364">
    <property type="entry name" value="SEA_dom_sf"/>
</dbReference>
<evidence type="ECO:0000256" key="3">
    <source>
        <dbReference type="ARBA" id="ARBA00022475"/>
    </source>
</evidence>
<feature type="transmembrane region" description="Helical" evidence="9">
    <location>
        <begin position="46"/>
        <end position="69"/>
    </location>
</feature>
<dbReference type="Pfam" id="PF01390">
    <property type="entry name" value="SEA"/>
    <property type="match status" value="1"/>
</dbReference>
<reference evidence="12" key="1">
    <citation type="submission" date="2018-07" db="EMBL/GenBank/DDBJ databases">
        <title>Comparative genomics of catfishes provides insights into carnivory and benthic adaptation.</title>
        <authorList>
            <person name="Zhang Y."/>
            <person name="Wang D."/>
            <person name="Peng Z."/>
            <person name="Zheng S."/>
            <person name="Shao F."/>
            <person name="Tao W."/>
        </authorList>
    </citation>
    <scope>NUCLEOTIDE SEQUENCE</scope>
    <source>
        <strain evidence="12">Chongqing</strain>
    </source>
</reference>
<evidence type="ECO:0000256" key="6">
    <source>
        <dbReference type="ARBA" id="ARBA00022989"/>
    </source>
</evidence>
<dbReference type="InterPro" id="IPR018629">
    <property type="entry name" value="XK-rel"/>
</dbReference>
<dbReference type="PROSITE" id="PS50024">
    <property type="entry name" value="SEA"/>
    <property type="match status" value="1"/>
</dbReference>
<dbReference type="AlphaFoldDB" id="A0AAD5ATB6"/>
<evidence type="ECO:0000259" key="11">
    <source>
        <dbReference type="PROSITE" id="PS50024"/>
    </source>
</evidence>
<evidence type="ECO:0000256" key="8">
    <source>
        <dbReference type="ARBA" id="ARBA00024479"/>
    </source>
</evidence>
<dbReference type="PANTHER" id="PTHR16024">
    <property type="entry name" value="XK-RELATED PROTEIN"/>
    <property type="match status" value="1"/>
</dbReference>
<dbReference type="Gene3D" id="3.30.70.960">
    <property type="entry name" value="SEA domain"/>
    <property type="match status" value="2"/>
</dbReference>
<evidence type="ECO:0000256" key="9">
    <source>
        <dbReference type="RuleBase" id="RU910716"/>
    </source>
</evidence>
<dbReference type="GO" id="GO:0005886">
    <property type="term" value="C:plasma membrane"/>
    <property type="evidence" value="ECO:0007669"/>
    <property type="project" value="UniProtKB-SubCell"/>
</dbReference>
<feature type="domain" description="SEA" evidence="11">
    <location>
        <begin position="351"/>
        <end position="470"/>
    </location>
</feature>
<dbReference type="SUPFAM" id="SSF82671">
    <property type="entry name" value="SEA domain"/>
    <property type="match status" value="2"/>
</dbReference>
<comment type="similarity">
    <text evidence="2 9">Belongs to the XK family.</text>
</comment>
<feature type="compositionally biased region" description="Low complexity" evidence="10">
    <location>
        <begin position="468"/>
        <end position="491"/>
    </location>
</feature>
<keyword evidence="3" id="KW-1003">Cell membrane</keyword>
<evidence type="ECO:0000256" key="2">
    <source>
        <dbReference type="ARBA" id="ARBA00008789"/>
    </source>
</evidence>
<sequence>MDTSMFPGYSWLDFMFTVIGVCTYVFDVGSDLWLAQEFFRRGEIFWFGLLIGFMLLSSLIVQMFSWFWLKYDLQLQSFQTTHKHMILFGSTRCLRLTCFLHVLQLGFFFRHVSAIWQGFCVWWRGEPGSEYATYLTHDLSLLRLIETFCESSPQLSLMIYILIHNNHATIIQFPVGLSLIENISHQEAEIIYISQMDGCTMRSTRVALFILVVAMSGSPVGSVNSKAAPKTSLYRLMVNINNRIFNNSLLKPNSTEYKTLFSQVNSSLNSIYNCSFCSTNSSNQKVSAMRFSNLSGTVQVEALIEFPKVNADVLKDLLKNATDRTGKIKDLKINSVFTKGVSLGKSEENKKTMKYEFIIDIISVTYNDSLSNSKSADSEILVSQVNGALYSVYGCNTCQTHKIYQGVSAMTFSDHAGSVLVKGALVFQSNQHQLNASAIREMFLNAIAGGNKINNLKFNPEFIQVISGSTPSTSTSTTATTRPTITTNHPSSMTTTNPVTRSTTLSTIHPTSTNTAHPTSKNTAHPTSTNTAHPTSTNTTHPTSTNTAHPTSTNTVRPTTTTSTTHPSTHPTTHPTIIITTHNAATSFFYQTPITLNSFLFHIVSFTVFFLTSYSF</sequence>
<evidence type="ECO:0000256" key="5">
    <source>
        <dbReference type="ARBA" id="ARBA00022703"/>
    </source>
</evidence>
<evidence type="ECO:0000256" key="7">
    <source>
        <dbReference type="ARBA" id="ARBA00023136"/>
    </source>
</evidence>
<keyword evidence="13" id="KW-1185">Reference proteome</keyword>
<name>A0AAD5ATB6_SILAS</name>
<evidence type="ECO:0000313" key="13">
    <source>
        <dbReference type="Proteomes" id="UP001205998"/>
    </source>
</evidence>
<feature type="transmembrane region" description="Helical" evidence="9">
    <location>
        <begin position="14"/>
        <end position="34"/>
    </location>
</feature>
<comment type="caution">
    <text evidence="12">The sequence shown here is derived from an EMBL/GenBank/DDBJ whole genome shotgun (WGS) entry which is preliminary data.</text>
</comment>
<dbReference type="PANTHER" id="PTHR16024:SF8">
    <property type="entry name" value="XK-RELATED PROTEIN 8"/>
    <property type="match status" value="1"/>
</dbReference>
<dbReference type="GO" id="GO:0043652">
    <property type="term" value="P:engulfment of apoptotic cell"/>
    <property type="evidence" value="ECO:0007669"/>
    <property type="project" value="TreeGrafter"/>
</dbReference>
<evidence type="ECO:0000256" key="10">
    <source>
        <dbReference type="SAM" id="MobiDB-lite"/>
    </source>
</evidence>
<evidence type="ECO:0000256" key="4">
    <source>
        <dbReference type="ARBA" id="ARBA00022692"/>
    </source>
</evidence>
<keyword evidence="4 9" id="KW-0812">Transmembrane</keyword>
<keyword evidence="5" id="KW-0053">Apoptosis</keyword>
<dbReference type="Pfam" id="PF09815">
    <property type="entry name" value="XK-related"/>
    <property type="match status" value="1"/>
</dbReference>